<organism evidence="2 3">
    <name type="scientific">Candidatus Desulfovibrio intestinipullorum</name>
    <dbReference type="NCBI Taxonomy" id="2838536"/>
    <lineage>
        <taxon>Bacteria</taxon>
        <taxon>Pseudomonadati</taxon>
        <taxon>Thermodesulfobacteriota</taxon>
        <taxon>Desulfovibrionia</taxon>
        <taxon>Desulfovibrionales</taxon>
        <taxon>Desulfovibrionaceae</taxon>
        <taxon>Desulfovibrio</taxon>
    </lineage>
</organism>
<comment type="similarity">
    <text evidence="1">Belongs to the ros/MucR family.</text>
</comment>
<dbReference type="InterPro" id="IPR008807">
    <property type="entry name" value="ROS_MUCR"/>
</dbReference>
<sequence>MQQALEIARAQAGVRAMTAAEVAAYVSELTQTLESAMCPEEAKQTPAVDPKNSIGESYVTCLECGKKFKVMGNRHLKTHGLTAKEYKAKWGLKKGVSLAAKSLVRMRRKKMQDMRLWERKGTK</sequence>
<dbReference type="GO" id="GO:0008270">
    <property type="term" value="F:zinc ion binding"/>
    <property type="evidence" value="ECO:0007669"/>
    <property type="project" value="InterPro"/>
</dbReference>
<gene>
    <name evidence="2" type="ORF">H9894_07095</name>
</gene>
<reference evidence="2" key="2">
    <citation type="submission" date="2021-04" db="EMBL/GenBank/DDBJ databases">
        <authorList>
            <person name="Gilroy R."/>
        </authorList>
    </citation>
    <scope>NUCLEOTIDE SEQUENCE</scope>
    <source>
        <strain evidence="2">ChiHecec2B26-446</strain>
    </source>
</reference>
<evidence type="ECO:0000313" key="3">
    <source>
        <dbReference type="Proteomes" id="UP000886752"/>
    </source>
</evidence>
<comment type="caution">
    <text evidence="2">The sequence shown here is derived from an EMBL/GenBank/DDBJ whole genome shotgun (WGS) entry which is preliminary data.</text>
</comment>
<dbReference type="GO" id="GO:0006355">
    <property type="term" value="P:regulation of DNA-templated transcription"/>
    <property type="evidence" value="ECO:0007669"/>
    <property type="project" value="InterPro"/>
</dbReference>
<dbReference type="InterPro" id="IPR041920">
    <property type="entry name" value="ROS/MUCR_sf"/>
</dbReference>
<protein>
    <submittedName>
        <fullName evidence="2">MucR family transcriptional regulator</fullName>
    </submittedName>
</protein>
<accession>A0A9D1PX42</accession>
<evidence type="ECO:0000313" key="2">
    <source>
        <dbReference type="EMBL" id="HIW00938.1"/>
    </source>
</evidence>
<reference evidence="2" key="1">
    <citation type="journal article" date="2021" name="PeerJ">
        <title>Extensive microbial diversity within the chicken gut microbiome revealed by metagenomics and culture.</title>
        <authorList>
            <person name="Gilroy R."/>
            <person name="Ravi A."/>
            <person name="Getino M."/>
            <person name="Pursley I."/>
            <person name="Horton D.L."/>
            <person name="Alikhan N.F."/>
            <person name="Baker D."/>
            <person name="Gharbi K."/>
            <person name="Hall N."/>
            <person name="Watson M."/>
            <person name="Adriaenssens E.M."/>
            <person name="Foster-Nyarko E."/>
            <person name="Jarju S."/>
            <person name="Secka A."/>
            <person name="Antonio M."/>
            <person name="Oren A."/>
            <person name="Chaudhuri R.R."/>
            <person name="La Ragione R."/>
            <person name="Hildebrand F."/>
            <person name="Pallen M.J."/>
        </authorList>
    </citation>
    <scope>NUCLEOTIDE SEQUENCE</scope>
    <source>
        <strain evidence="2">ChiHecec2B26-446</strain>
    </source>
</reference>
<proteinExistence type="inferred from homology"/>
<evidence type="ECO:0000256" key="1">
    <source>
        <dbReference type="ARBA" id="ARBA00007031"/>
    </source>
</evidence>
<dbReference type="EMBL" id="DXHV01000065">
    <property type="protein sequence ID" value="HIW00938.1"/>
    <property type="molecule type" value="Genomic_DNA"/>
</dbReference>
<name>A0A9D1PX42_9BACT</name>
<dbReference type="Proteomes" id="UP000886752">
    <property type="component" value="Unassembled WGS sequence"/>
</dbReference>
<dbReference type="Gene3D" id="1.10.10.1550">
    <property type="entry name" value="ROS/MUCR transcriptional regulator protein"/>
    <property type="match status" value="1"/>
</dbReference>
<dbReference type="Pfam" id="PF05443">
    <property type="entry name" value="ROS_MUCR"/>
    <property type="match status" value="1"/>
</dbReference>
<dbReference type="GO" id="GO:0003677">
    <property type="term" value="F:DNA binding"/>
    <property type="evidence" value="ECO:0007669"/>
    <property type="project" value="InterPro"/>
</dbReference>
<dbReference type="AlphaFoldDB" id="A0A9D1PX42"/>